<dbReference type="EMBL" id="BEZZ01001138">
    <property type="protein sequence ID" value="GCC38232.1"/>
    <property type="molecule type" value="Genomic_DNA"/>
</dbReference>
<organism evidence="2 3">
    <name type="scientific">Chiloscyllium punctatum</name>
    <name type="common">Brownbanded bambooshark</name>
    <name type="synonym">Hemiscyllium punctatum</name>
    <dbReference type="NCBI Taxonomy" id="137246"/>
    <lineage>
        <taxon>Eukaryota</taxon>
        <taxon>Metazoa</taxon>
        <taxon>Chordata</taxon>
        <taxon>Craniata</taxon>
        <taxon>Vertebrata</taxon>
        <taxon>Chondrichthyes</taxon>
        <taxon>Elasmobranchii</taxon>
        <taxon>Galeomorphii</taxon>
        <taxon>Galeoidea</taxon>
        <taxon>Orectolobiformes</taxon>
        <taxon>Hemiscylliidae</taxon>
        <taxon>Chiloscyllium</taxon>
    </lineage>
</organism>
<gene>
    <name evidence="2" type="ORF">chiPu_0016744</name>
</gene>
<accession>A0A401T6I5</accession>
<feature type="region of interest" description="Disordered" evidence="1">
    <location>
        <begin position="1"/>
        <end position="20"/>
    </location>
</feature>
<comment type="caution">
    <text evidence="2">The sequence shown here is derived from an EMBL/GenBank/DDBJ whole genome shotgun (WGS) entry which is preliminary data.</text>
</comment>
<proteinExistence type="predicted"/>
<name>A0A401T6I5_CHIPU</name>
<protein>
    <submittedName>
        <fullName evidence="2">Uncharacterized protein</fullName>
    </submittedName>
</protein>
<sequence length="77" mass="8323">MRSIGTAVPGGWGGQTEPPRRCPRVRFFSAFTGKALVVGGFRKRTGKTPSAQRKPPPDCWLRRHMSVTSLPSLGAGD</sequence>
<evidence type="ECO:0000256" key="1">
    <source>
        <dbReference type="SAM" id="MobiDB-lite"/>
    </source>
</evidence>
<dbReference type="Proteomes" id="UP000287033">
    <property type="component" value="Unassembled WGS sequence"/>
</dbReference>
<feature type="region of interest" description="Disordered" evidence="1">
    <location>
        <begin position="42"/>
        <end position="77"/>
    </location>
</feature>
<reference evidence="2 3" key="1">
    <citation type="journal article" date="2018" name="Nat. Ecol. Evol.">
        <title>Shark genomes provide insights into elasmobranch evolution and the origin of vertebrates.</title>
        <authorList>
            <person name="Hara Y"/>
            <person name="Yamaguchi K"/>
            <person name="Onimaru K"/>
            <person name="Kadota M"/>
            <person name="Koyanagi M"/>
            <person name="Keeley SD"/>
            <person name="Tatsumi K"/>
            <person name="Tanaka K"/>
            <person name="Motone F"/>
            <person name="Kageyama Y"/>
            <person name="Nozu R"/>
            <person name="Adachi N"/>
            <person name="Nishimura O"/>
            <person name="Nakagawa R"/>
            <person name="Tanegashima C"/>
            <person name="Kiyatake I"/>
            <person name="Matsumoto R"/>
            <person name="Murakumo K"/>
            <person name="Nishida K"/>
            <person name="Terakita A"/>
            <person name="Kuratani S"/>
            <person name="Sato K"/>
            <person name="Hyodo S Kuraku.S."/>
        </authorList>
    </citation>
    <scope>NUCLEOTIDE SEQUENCE [LARGE SCALE GENOMIC DNA]</scope>
</reference>
<keyword evidence="3" id="KW-1185">Reference proteome</keyword>
<evidence type="ECO:0000313" key="2">
    <source>
        <dbReference type="EMBL" id="GCC38232.1"/>
    </source>
</evidence>
<dbReference type="AlphaFoldDB" id="A0A401T6I5"/>
<evidence type="ECO:0000313" key="3">
    <source>
        <dbReference type="Proteomes" id="UP000287033"/>
    </source>
</evidence>